<proteinExistence type="inferred from homology"/>
<dbReference type="STRING" id="667676.SAMN05192539_10275"/>
<evidence type="ECO:0000313" key="5">
    <source>
        <dbReference type="Proteomes" id="UP000198866"/>
    </source>
</evidence>
<sequence>MAEKSQQPTAKRLREAREKGEVPKSAETISTAMFIGVCVALASGLSQMFTRVQTLFRLVFDAVGAPDPGERIASLVGAGSHAWLMPTLGFVGIGLASGLLAGFVQVGGVMAWSRLAPSLSRINPAEGLKNLWSLRNLVNLAKMIVKTVLLVATLGWVIYASLDPSVQSGFTRPLSILALIAHLLLLLFGWAALVFIVMALIDIVHQRFEFNRKMKMSIEEVRREHKEDEGDPHVQSRRKQIAMEMQLASLSDRIGYASAVVYSSRVAVALYYGGLGTLPWVLARGEGEAAERIVKLAQASLRPTLANTGLAEALYESTPENGTISPHHFEEVARLLKWAKGSG</sequence>
<reference evidence="5" key="1">
    <citation type="submission" date="2016-10" db="EMBL/GenBank/DDBJ databases">
        <authorList>
            <person name="Varghese N."/>
            <person name="Submissions S."/>
        </authorList>
    </citation>
    <scope>NUCLEOTIDE SEQUENCE [LARGE SCALE GENOMIC DNA]</scope>
    <source>
        <strain evidence="5">LMG 26031</strain>
    </source>
</reference>
<feature type="region of interest" description="Disordered" evidence="2">
    <location>
        <begin position="1"/>
        <end position="24"/>
    </location>
</feature>
<keyword evidence="3" id="KW-0812">Transmembrane</keyword>
<dbReference type="PANTHER" id="PTHR30531:SF12">
    <property type="entry name" value="FLAGELLAR BIOSYNTHETIC PROTEIN FLHB"/>
    <property type="match status" value="1"/>
</dbReference>
<dbReference type="PRINTS" id="PR00950">
    <property type="entry name" value="TYPE3IMSPROT"/>
</dbReference>
<feature type="compositionally biased region" description="Basic and acidic residues" evidence="2">
    <location>
        <begin position="12"/>
        <end position="24"/>
    </location>
</feature>
<protein>
    <submittedName>
        <fullName evidence="4">Type III secretion protein U</fullName>
    </submittedName>
</protein>
<dbReference type="GO" id="GO:0009306">
    <property type="term" value="P:protein secretion"/>
    <property type="evidence" value="ECO:0007669"/>
    <property type="project" value="InterPro"/>
</dbReference>
<keyword evidence="3" id="KW-1133">Transmembrane helix</keyword>
<dbReference type="SUPFAM" id="SSF160544">
    <property type="entry name" value="EscU C-terminal domain-like"/>
    <property type="match status" value="1"/>
</dbReference>
<keyword evidence="5" id="KW-1185">Reference proteome</keyword>
<evidence type="ECO:0000313" key="4">
    <source>
        <dbReference type="EMBL" id="SEJ97239.1"/>
    </source>
</evidence>
<accession>A0A1H7D5Y0</accession>
<name>A0A1H7D5Y0_9BURK</name>
<evidence type="ECO:0000256" key="2">
    <source>
        <dbReference type="SAM" id="MobiDB-lite"/>
    </source>
</evidence>
<dbReference type="GO" id="GO:0005886">
    <property type="term" value="C:plasma membrane"/>
    <property type="evidence" value="ECO:0007669"/>
    <property type="project" value="TreeGrafter"/>
</dbReference>
<feature type="transmembrane region" description="Helical" evidence="3">
    <location>
        <begin position="174"/>
        <end position="204"/>
    </location>
</feature>
<dbReference type="PANTHER" id="PTHR30531">
    <property type="entry name" value="FLAGELLAR BIOSYNTHETIC PROTEIN FLHB"/>
    <property type="match status" value="1"/>
</dbReference>
<gene>
    <name evidence="4" type="ORF">SAMN05192539_10275</name>
</gene>
<evidence type="ECO:0000256" key="3">
    <source>
        <dbReference type="SAM" id="Phobius"/>
    </source>
</evidence>
<dbReference type="Gene3D" id="3.40.1690.10">
    <property type="entry name" value="secretion proteins EscU"/>
    <property type="match status" value="1"/>
</dbReference>
<organism evidence="4 5">
    <name type="scientific">Paraburkholderia diazotrophica</name>
    <dbReference type="NCBI Taxonomy" id="667676"/>
    <lineage>
        <taxon>Bacteria</taxon>
        <taxon>Pseudomonadati</taxon>
        <taxon>Pseudomonadota</taxon>
        <taxon>Betaproteobacteria</taxon>
        <taxon>Burkholderiales</taxon>
        <taxon>Burkholderiaceae</taxon>
        <taxon>Paraburkholderia</taxon>
    </lineage>
</organism>
<dbReference type="RefSeq" id="WP_090870892.1">
    <property type="nucleotide sequence ID" value="NZ_FNYE01000027.1"/>
</dbReference>
<dbReference type="InterPro" id="IPR006135">
    <property type="entry name" value="T3SS_substrate_exporter"/>
</dbReference>
<keyword evidence="3" id="KW-0472">Membrane</keyword>
<dbReference type="EMBL" id="FNYE01000027">
    <property type="protein sequence ID" value="SEJ97239.1"/>
    <property type="molecule type" value="Genomic_DNA"/>
</dbReference>
<dbReference type="Pfam" id="PF01312">
    <property type="entry name" value="Bac_export_2"/>
    <property type="match status" value="1"/>
</dbReference>
<dbReference type="Proteomes" id="UP000198866">
    <property type="component" value="Unassembled WGS sequence"/>
</dbReference>
<comment type="similarity">
    <text evidence="1">Belongs to the type III secretion exporter family.</text>
</comment>
<dbReference type="AlphaFoldDB" id="A0A1H7D5Y0"/>
<feature type="transmembrane region" description="Helical" evidence="3">
    <location>
        <begin position="88"/>
        <end position="112"/>
    </location>
</feature>
<evidence type="ECO:0000256" key="1">
    <source>
        <dbReference type="ARBA" id="ARBA00010690"/>
    </source>
</evidence>
<feature type="transmembrane region" description="Helical" evidence="3">
    <location>
        <begin position="143"/>
        <end position="162"/>
    </location>
</feature>
<feature type="transmembrane region" description="Helical" evidence="3">
    <location>
        <begin position="29"/>
        <end position="49"/>
    </location>
</feature>
<dbReference type="OrthoDB" id="9807950at2"/>
<dbReference type="InterPro" id="IPR029025">
    <property type="entry name" value="T3SS_substrate_exporter_C"/>
</dbReference>